<accession>A0ABT7F4M4</accession>
<dbReference type="InterPro" id="IPR036291">
    <property type="entry name" value="NAD(P)-bd_dom_sf"/>
</dbReference>
<organism evidence="3 4">
    <name type="scientific">Pseudodonghicola flavimaris</name>
    <dbReference type="NCBI Taxonomy" id="3050036"/>
    <lineage>
        <taxon>Bacteria</taxon>
        <taxon>Pseudomonadati</taxon>
        <taxon>Pseudomonadota</taxon>
        <taxon>Alphaproteobacteria</taxon>
        <taxon>Rhodobacterales</taxon>
        <taxon>Paracoccaceae</taxon>
        <taxon>Pseudodonghicola</taxon>
    </lineage>
</organism>
<proteinExistence type="inferred from homology"/>
<dbReference type="PRINTS" id="PR00080">
    <property type="entry name" value="SDRFAMILY"/>
</dbReference>
<evidence type="ECO:0000313" key="3">
    <source>
        <dbReference type="EMBL" id="MDK3019547.1"/>
    </source>
</evidence>
<dbReference type="PRINTS" id="PR00081">
    <property type="entry name" value="GDHRDH"/>
</dbReference>
<dbReference type="Pfam" id="PF13561">
    <property type="entry name" value="adh_short_C2"/>
    <property type="match status" value="1"/>
</dbReference>
<keyword evidence="4" id="KW-1185">Reference proteome</keyword>
<dbReference type="PROSITE" id="PS00061">
    <property type="entry name" value="ADH_SHORT"/>
    <property type="match status" value="1"/>
</dbReference>
<keyword evidence="2" id="KW-0560">Oxidoreductase</keyword>
<evidence type="ECO:0000313" key="4">
    <source>
        <dbReference type="Proteomes" id="UP001243757"/>
    </source>
</evidence>
<dbReference type="NCBIfam" id="NF009466">
    <property type="entry name" value="PRK12826.1-2"/>
    <property type="match status" value="1"/>
</dbReference>
<dbReference type="CDD" id="cd05233">
    <property type="entry name" value="SDR_c"/>
    <property type="match status" value="1"/>
</dbReference>
<comment type="caution">
    <text evidence="3">The sequence shown here is derived from an EMBL/GenBank/DDBJ whole genome shotgun (WGS) entry which is preliminary data.</text>
</comment>
<sequence length="255" mass="26139">MTAGRVVITGGAAGIGLRLAERFAARGDRVAVCDADAAAVAAVAAAHPDWIAAPADVTDEAEMGAFLARVESDWGGADVVCANAGIGGPAGRIEDLDYDGWRACLDVSLNGAFLTCRWAARVMRAQGAGLILLTSSTAGLFGYPLRAPYAAAKWGIVGLTKTLAMELGPDGVRVNGLAPGAVEGPRMERVLAKEAAASGLPVEQVRQQYVKGVSLRSWVSADEVADMALFLASPAAAKISGQILAIDGHTETLVP</sequence>
<protein>
    <submittedName>
        <fullName evidence="3">SDR family oxidoreductase</fullName>
    </submittedName>
</protein>
<dbReference type="InterPro" id="IPR002347">
    <property type="entry name" value="SDR_fam"/>
</dbReference>
<comment type="similarity">
    <text evidence="1">Belongs to the short-chain dehydrogenases/reductases (SDR) family.</text>
</comment>
<dbReference type="SUPFAM" id="SSF51735">
    <property type="entry name" value="NAD(P)-binding Rossmann-fold domains"/>
    <property type="match status" value="1"/>
</dbReference>
<dbReference type="EMBL" id="JASNJD010000015">
    <property type="protein sequence ID" value="MDK3019547.1"/>
    <property type="molecule type" value="Genomic_DNA"/>
</dbReference>
<dbReference type="RefSeq" id="WP_284482318.1">
    <property type="nucleotide sequence ID" value="NZ_JASNJD010000015.1"/>
</dbReference>
<name>A0ABT7F4M4_9RHOB</name>
<dbReference type="Gene3D" id="3.40.50.720">
    <property type="entry name" value="NAD(P)-binding Rossmann-like Domain"/>
    <property type="match status" value="1"/>
</dbReference>
<dbReference type="PANTHER" id="PTHR42760">
    <property type="entry name" value="SHORT-CHAIN DEHYDROGENASES/REDUCTASES FAMILY MEMBER"/>
    <property type="match status" value="1"/>
</dbReference>
<gene>
    <name evidence="3" type="ORF">QO033_17845</name>
</gene>
<dbReference type="InterPro" id="IPR020904">
    <property type="entry name" value="Sc_DH/Rdtase_CS"/>
</dbReference>
<dbReference type="Proteomes" id="UP001243757">
    <property type="component" value="Unassembled WGS sequence"/>
</dbReference>
<dbReference type="PANTHER" id="PTHR42760:SF133">
    <property type="entry name" value="3-OXOACYL-[ACYL-CARRIER-PROTEIN] REDUCTASE"/>
    <property type="match status" value="1"/>
</dbReference>
<reference evidence="3 4" key="1">
    <citation type="submission" date="2023-05" db="EMBL/GenBank/DDBJ databases">
        <title>Pseudodonghicola sp. nov.</title>
        <authorList>
            <person name="Huang J."/>
        </authorList>
    </citation>
    <scope>NUCLEOTIDE SEQUENCE [LARGE SCALE GENOMIC DNA]</scope>
    <source>
        <strain evidence="3 4">IC7</strain>
    </source>
</reference>
<evidence type="ECO:0000256" key="1">
    <source>
        <dbReference type="ARBA" id="ARBA00006484"/>
    </source>
</evidence>
<evidence type="ECO:0000256" key="2">
    <source>
        <dbReference type="ARBA" id="ARBA00023002"/>
    </source>
</evidence>